<dbReference type="RefSeq" id="XP_007920732.1">
    <property type="nucleotide sequence ID" value="XM_007922541.1"/>
</dbReference>
<dbReference type="GeneID" id="19332307"/>
<organism evidence="1 2">
    <name type="scientific">Pseudocercospora fijiensis (strain CIRAD86)</name>
    <name type="common">Black leaf streak disease fungus</name>
    <name type="synonym">Mycosphaerella fijiensis</name>
    <dbReference type="NCBI Taxonomy" id="383855"/>
    <lineage>
        <taxon>Eukaryota</taxon>
        <taxon>Fungi</taxon>
        <taxon>Dikarya</taxon>
        <taxon>Ascomycota</taxon>
        <taxon>Pezizomycotina</taxon>
        <taxon>Dothideomycetes</taxon>
        <taxon>Dothideomycetidae</taxon>
        <taxon>Mycosphaerellales</taxon>
        <taxon>Mycosphaerellaceae</taxon>
        <taxon>Pseudocercospora</taxon>
    </lineage>
</organism>
<sequence length="90" mass="10740">MKCEQQSHRDFLAFLHERPSHLVKHRRMLMIVAEGWEGTFQLLQRMWCSGRSGRRRLVDHNSPHAEMIRSSIAWSLWQNGQPGHRLPNKR</sequence>
<dbReference type="Proteomes" id="UP000016932">
    <property type="component" value="Unassembled WGS sequence"/>
</dbReference>
<dbReference type="VEuPathDB" id="FungiDB:MYCFIDRAFT_169062"/>
<dbReference type="KEGG" id="pfj:MYCFIDRAFT_169062"/>
<proteinExistence type="predicted"/>
<gene>
    <name evidence="1" type="ORF">MYCFIDRAFT_169062</name>
</gene>
<keyword evidence="2" id="KW-1185">Reference proteome</keyword>
<dbReference type="HOGENOM" id="CLU_2441808_0_0_1"/>
<evidence type="ECO:0000313" key="1">
    <source>
        <dbReference type="EMBL" id="EME87200.1"/>
    </source>
</evidence>
<name>N1Q5K2_PSEFD</name>
<accession>N1Q5K2</accession>
<protein>
    <submittedName>
        <fullName evidence="1">Uncharacterized protein</fullName>
    </submittedName>
</protein>
<reference evidence="1 2" key="1">
    <citation type="journal article" date="2012" name="PLoS Pathog.">
        <title>Diverse lifestyles and strategies of plant pathogenesis encoded in the genomes of eighteen Dothideomycetes fungi.</title>
        <authorList>
            <person name="Ohm R.A."/>
            <person name="Feau N."/>
            <person name="Henrissat B."/>
            <person name="Schoch C.L."/>
            <person name="Horwitz B.A."/>
            <person name="Barry K.W."/>
            <person name="Condon B.J."/>
            <person name="Copeland A.C."/>
            <person name="Dhillon B."/>
            <person name="Glaser F."/>
            <person name="Hesse C.N."/>
            <person name="Kosti I."/>
            <person name="LaButti K."/>
            <person name="Lindquist E.A."/>
            <person name="Lucas S."/>
            <person name="Salamov A.A."/>
            <person name="Bradshaw R.E."/>
            <person name="Ciuffetti L."/>
            <person name="Hamelin R.C."/>
            <person name="Kema G.H.J."/>
            <person name="Lawrence C."/>
            <person name="Scott J.A."/>
            <person name="Spatafora J.W."/>
            <person name="Turgeon B.G."/>
            <person name="de Wit P.J.G.M."/>
            <person name="Zhong S."/>
            <person name="Goodwin S.B."/>
            <person name="Grigoriev I.V."/>
        </authorList>
    </citation>
    <scope>NUCLEOTIDE SEQUENCE [LARGE SCALE GENOMIC DNA]</scope>
    <source>
        <strain evidence="1 2">CIRAD86</strain>
    </source>
</reference>
<dbReference type="EMBL" id="KB446555">
    <property type="protein sequence ID" value="EME87200.1"/>
    <property type="molecule type" value="Genomic_DNA"/>
</dbReference>
<evidence type="ECO:0000313" key="2">
    <source>
        <dbReference type="Proteomes" id="UP000016932"/>
    </source>
</evidence>
<dbReference type="AlphaFoldDB" id="N1Q5K2"/>